<comment type="similarity">
    <text evidence="1">Belongs to the universal stress protein A family.</text>
</comment>
<comment type="caution">
    <text evidence="3">The sequence shown here is derived from an EMBL/GenBank/DDBJ whole genome shotgun (WGS) entry which is preliminary data.</text>
</comment>
<dbReference type="Pfam" id="PF00582">
    <property type="entry name" value="Usp"/>
    <property type="match status" value="2"/>
</dbReference>
<dbReference type="AlphaFoldDB" id="A0A7Y7E5N0"/>
<protein>
    <submittedName>
        <fullName evidence="3">Universal stress protein</fullName>
    </submittedName>
</protein>
<evidence type="ECO:0000313" key="4">
    <source>
        <dbReference type="Proteomes" id="UP000587462"/>
    </source>
</evidence>
<evidence type="ECO:0000313" key="3">
    <source>
        <dbReference type="EMBL" id="NVK76531.1"/>
    </source>
</evidence>
<name>A0A7Y7E5N0_STRMO</name>
<feature type="domain" description="UspA" evidence="2">
    <location>
        <begin position="1"/>
        <end position="136"/>
    </location>
</feature>
<evidence type="ECO:0000259" key="2">
    <source>
        <dbReference type="Pfam" id="PF00582"/>
    </source>
</evidence>
<feature type="domain" description="UspA" evidence="2">
    <location>
        <begin position="192"/>
        <end position="261"/>
    </location>
</feature>
<dbReference type="InterPro" id="IPR006015">
    <property type="entry name" value="Universal_stress_UspA"/>
</dbReference>
<dbReference type="InterPro" id="IPR014729">
    <property type="entry name" value="Rossmann-like_a/b/a_fold"/>
</dbReference>
<organism evidence="3 4">
    <name type="scientific">Streptomyces morookaense</name>
    <name type="common">Streptoverticillium morookaense</name>
    <dbReference type="NCBI Taxonomy" id="1970"/>
    <lineage>
        <taxon>Bacteria</taxon>
        <taxon>Bacillati</taxon>
        <taxon>Actinomycetota</taxon>
        <taxon>Actinomycetes</taxon>
        <taxon>Kitasatosporales</taxon>
        <taxon>Streptomycetaceae</taxon>
        <taxon>Streptomyces</taxon>
    </lineage>
</organism>
<dbReference type="PANTHER" id="PTHR46553">
    <property type="entry name" value="ADENINE NUCLEOTIDE ALPHA HYDROLASES-LIKE SUPERFAMILY PROTEIN"/>
    <property type="match status" value="1"/>
</dbReference>
<dbReference type="RefSeq" id="WP_171078323.1">
    <property type="nucleotide sequence ID" value="NZ_BNBU01000001.1"/>
</dbReference>
<keyword evidence="4" id="KW-1185">Reference proteome</keyword>
<evidence type="ECO:0000256" key="1">
    <source>
        <dbReference type="ARBA" id="ARBA00008791"/>
    </source>
</evidence>
<dbReference type="PRINTS" id="PR01438">
    <property type="entry name" value="UNVRSLSTRESS"/>
</dbReference>
<dbReference type="EMBL" id="JABBXF010000004">
    <property type="protein sequence ID" value="NVK76531.1"/>
    <property type="molecule type" value="Genomic_DNA"/>
</dbReference>
<dbReference type="Gene3D" id="3.40.50.620">
    <property type="entry name" value="HUPs"/>
    <property type="match status" value="2"/>
</dbReference>
<sequence>MVRPVSVGFDGSAESLAAAAWAGREAVLRGTSLHIVHALEWRASNLQFSPGASAQREWAESRLDVAREELAVTRPELVVEVDRVSDPPVKALVDAARESEFLVLGSRGLGVLQGFLLGSVSLPVIARASRPVVVVHGPEEPSGPSGAGPVVVGLGHDGPYGPLLDFAFAAAAVRGADLHIVRAGDAGAAAEALPDRSGWPSVEVHEWLPAGPAAQHLVEAAGEACLLVVGRRGHRPGPAVRIGPVAHAVLHHARCPVAVVPHG</sequence>
<reference evidence="3 4" key="1">
    <citation type="submission" date="2020-04" db="EMBL/GenBank/DDBJ databases">
        <title>Draft Genome Sequence of Streptomyces morookaense DSM 40503, an 8-azaguanine-producing strain.</title>
        <authorList>
            <person name="Qi J."/>
            <person name="Gao J.-M."/>
        </authorList>
    </citation>
    <scope>NUCLEOTIDE SEQUENCE [LARGE SCALE GENOMIC DNA]</scope>
    <source>
        <strain evidence="3 4">DSM 40503</strain>
    </source>
</reference>
<dbReference type="PANTHER" id="PTHR46553:SF3">
    <property type="entry name" value="ADENINE NUCLEOTIDE ALPHA HYDROLASES-LIKE SUPERFAMILY PROTEIN"/>
    <property type="match status" value="1"/>
</dbReference>
<dbReference type="InterPro" id="IPR006016">
    <property type="entry name" value="UspA"/>
</dbReference>
<dbReference type="SUPFAM" id="SSF52402">
    <property type="entry name" value="Adenine nucleotide alpha hydrolases-like"/>
    <property type="match status" value="2"/>
</dbReference>
<gene>
    <name evidence="3" type="ORF">HG542_02525</name>
</gene>
<accession>A0A7Y7E5N0</accession>
<proteinExistence type="inferred from homology"/>
<dbReference type="Proteomes" id="UP000587462">
    <property type="component" value="Unassembled WGS sequence"/>
</dbReference>